<gene>
    <name evidence="3" type="ORF">RSSM_02254</name>
</gene>
<evidence type="ECO:0000313" key="4">
    <source>
        <dbReference type="Proteomes" id="UP000011885"/>
    </source>
</evidence>
<keyword evidence="1" id="KW-0732">Signal</keyword>
<dbReference type="RefSeq" id="WP_008677630.1">
    <property type="nucleotide sequence ID" value="NZ_ANOH01000156.1"/>
</dbReference>
<comment type="caution">
    <text evidence="3">The sequence shown here is derived from an EMBL/GenBank/DDBJ whole genome shotgun (WGS) entry which is preliminary data.</text>
</comment>
<protein>
    <submittedName>
        <fullName evidence="3">Acid phosphatase</fullName>
    </submittedName>
</protein>
<dbReference type="EMBL" id="ANOH01000156">
    <property type="protein sequence ID" value="EMI56296.1"/>
    <property type="molecule type" value="Genomic_DNA"/>
</dbReference>
<organism evidence="3 4">
    <name type="scientific">Rhodopirellula sallentina SM41</name>
    <dbReference type="NCBI Taxonomy" id="1263870"/>
    <lineage>
        <taxon>Bacteria</taxon>
        <taxon>Pseudomonadati</taxon>
        <taxon>Planctomycetota</taxon>
        <taxon>Planctomycetia</taxon>
        <taxon>Pirellulales</taxon>
        <taxon>Pirellulaceae</taxon>
        <taxon>Rhodopirellula</taxon>
    </lineage>
</organism>
<dbReference type="InterPro" id="IPR005519">
    <property type="entry name" value="Acid_phosphat_B-like"/>
</dbReference>
<dbReference type="Pfam" id="PF03767">
    <property type="entry name" value="Acid_phosphat_B"/>
    <property type="match status" value="1"/>
</dbReference>
<feature type="compositionally biased region" description="Basic and acidic residues" evidence="2">
    <location>
        <begin position="96"/>
        <end position="106"/>
    </location>
</feature>
<keyword evidence="4" id="KW-1185">Reference proteome</keyword>
<feature type="compositionally biased region" description="Low complexity" evidence="2">
    <location>
        <begin position="112"/>
        <end position="123"/>
    </location>
</feature>
<dbReference type="SFLD" id="SFLDS00003">
    <property type="entry name" value="Haloacid_Dehalogenase"/>
    <property type="match status" value="1"/>
</dbReference>
<dbReference type="Gene3D" id="3.40.50.1000">
    <property type="entry name" value="HAD superfamily/HAD-like"/>
    <property type="match status" value="1"/>
</dbReference>
<feature type="region of interest" description="Disordered" evidence="2">
    <location>
        <begin position="57"/>
        <end position="126"/>
    </location>
</feature>
<evidence type="ECO:0000256" key="2">
    <source>
        <dbReference type="SAM" id="MobiDB-lite"/>
    </source>
</evidence>
<evidence type="ECO:0000256" key="1">
    <source>
        <dbReference type="ARBA" id="ARBA00022729"/>
    </source>
</evidence>
<feature type="compositionally biased region" description="Polar residues" evidence="2">
    <location>
        <begin position="63"/>
        <end position="81"/>
    </location>
</feature>
<dbReference type="InterPro" id="IPR036412">
    <property type="entry name" value="HAD-like_sf"/>
</dbReference>
<feature type="region of interest" description="Disordered" evidence="2">
    <location>
        <begin position="23"/>
        <end position="45"/>
    </location>
</feature>
<dbReference type="PANTHER" id="PTHR31284">
    <property type="entry name" value="ACID PHOSPHATASE-LIKE PROTEIN"/>
    <property type="match status" value="1"/>
</dbReference>
<proteinExistence type="predicted"/>
<dbReference type="SFLD" id="SFLDG01125">
    <property type="entry name" value="C1.1:_Acid_Phosphatase_Like"/>
    <property type="match status" value="1"/>
</dbReference>
<dbReference type="GO" id="GO:0009279">
    <property type="term" value="C:cell outer membrane"/>
    <property type="evidence" value="ECO:0007669"/>
    <property type="project" value="InterPro"/>
</dbReference>
<evidence type="ECO:0000313" key="3">
    <source>
        <dbReference type="EMBL" id="EMI56296.1"/>
    </source>
</evidence>
<dbReference type="PANTHER" id="PTHR31284:SF10">
    <property type="entry name" value="ACID PHOSPHATASE-LIKE PROTEIN"/>
    <property type="match status" value="1"/>
</dbReference>
<dbReference type="InterPro" id="IPR023214">
    <property type="entry name" value="HAD_sf"/>
</dbReference>
<dbReference type="PATRIC" id="fig|1263870.3.peg.2400"/>
<accession>M5UEM6</accession>
<dbReference type="AlphaFoldDB" id="M5UEM6"/>
<name>M5UEM6_9BACT</name>
<dbReference type="InterPro" id="IPR006423">
    <property type="entry name" value="Lipo_e_P4"/>
</dbReference>
<dbReference type="Proteomes" id="UP000011885">
    <property type="component" value="Unassembled WGS sequence"/>
</dbReference>
<dbReference type="SUPFAM" id="SSF56784">
    <property type="entry name" value="HAD-like"/>
    <property type="match status" value="1"/>
</dbReference>
<reference evidence="3 4" key="1">
    <citation type="journal article" date="2013" name="Mar. Genomics">
        <title>Expression of sulfatases in Rhodopirellula baltica and the diversity of sulfatases in the genus Rhodopirellula.</title>
        <authorList>
            <person name="Wegner C.E."/>
            <person name="Richter-Heitmann T."/>
            <person name="Klindworth A."/>
            <person name="Klockow C."/>
            <person name="Richter M."/>
            <person name="Achstetter T."/>
            <person name="Glockner F.O."/>
            <person name="Harder J."/>
        </authorList>
    </citation>
    <scope>NUCLEOTIDE SEQUENCE [LARGE SCALE GENOMIC DNA]</scope>
    <source>
        <strain evidence="3 4">SM41</strain>
    </source>
</reference>
<sequence length="397" mass="44086">MHHALLPLLIVYMATAVGCQPATVDDTPTTEHAAQPRPIEPTNPVSLFSETLESELKRGQTEVADTQITSPVQPQDDSTQSTKDEASTDSVSQIDASKKAGPKDDTPALGKAVAASEPSAPAAQPRVAHEDLDATLWMQTSAEYYATCRQAYRIAEEQLATAINVPTWSADLVQQAELAGHEPAETNLPTAVILDIDETVLDNSPYQSRRIHEHGGFTPESWETWVREARAEAVPGVREFLQMAADAGVEVFFVTNRENSVEHATRRNLEQLGLIESDAIDRILSKRERDEWTSDKATRRAHIAKRYRILLLIGDDLNDFLSIGEKPTSQARRNLAAEHGDMWGVKWIQLPNANYGGWERSIYDWEDAADDAVKLQRKYDALQDAKEESIPKPKVRS</sequence>